<evidence type="ECO:0000256" key="1">
    <source>
        <dbReference type="ARBA" id="ARBA00006611"/>
    </source>
</evidence>
<evidence type="ECO:0000313" key="3">
    <source>
        <dbReference type="EMBL" id="KNZ69042.1"/>
    </source>
</evidence>
<sequence length="463" mass="52482">MTVTLFRPYEHRTVAQPVIEEAVISATEKIYKIAEQVRFYLRERHSHLFAKSLMSRECRAELLLIIADYIKENADLHIPGLSLEKQIQTLQNEIVHLGPIQDALDDPTVSNIEINGPYDIYLEVNGEEVYRPDLAFQDEDHLYRVIDKMLLPMGKSLTANEPHVDSQFEGFRICAVLGKDRGGICSDGPAVSIRKFSPDILSDEYLIETGTLNEEIIEFFKDAVPGGSNIIIGGSTNSGKTTTLIRLPLYLDKHERIITIEDSPEMMLRQKHAYKEYRNIVALETKPHEKPSRRYDIAKLTGVSLRMRPFKIIIGEVRFSEAARQAHEAMNTGHALYMTIHCSSARHAAIRIVQLAGDGYNDDVIAAQLADNVDLIFFQQKIKSQRIITEIVELIGYEGAKKPIVNPIFRWRKTGEKDGKVLGCHERVGRISASLAEKWRNNLIPEERIRKWQTLPGTGGEGQ</sequence>
<dbReference type="EMBL" id="LGTE01000017">
    <property type="protein sequence ID" value="KNZ69042.1"/>
    <property type="molecule type" value="Genomic_DNA"/>
</dbReference>
<name>A0A0L6W0D6_9FIRM</name>
<dbReference type="PANTHER" id="PTHR30486:SF6">
    <property type="entry name" value="TYPE IV PILUS RETRACTATION ATPASE PILT"/>
    <property type="match status" value="1"/>
</dbReference>
<accession>A0A0L6W0D6</accession>
<dbReference type="AlphaFoldDB" id="A0A0L6W0D6"/>
<dbReference type="PATRIC" id="fig|281456.6.peg.2421"/>
<dbReference type="Proteomes" id="UP000037175">
    <property type="component" value="Unassembled WGS sequence"/>
</dbReference>
<comment type="similarity">
    <text evidence="1">Belongs to the GSP E family.</text>
</comment>
<dbReference type="RefSeq" id="WP_052218436.1">
    <property type="nucleotide sequence ID" value="NZ_LGTE01000017.1"/>
</dbReference>
<comment type="caution">
    <text evidence="3">The sequence shown here is derived from an EMBL/GenBank/DDBJ whole genome shotgun (WGS) entry which is preliminary data.</text>
</comment>
<evidence type="ECO:0000313" key="4">
    <source>
        <dbReference type="Proteomes" id="UP000037175"/>
    </source>
</evidence>
<dbReference type="InterPro" id="IPR001482">
    <property type="entry name" value="T2SS/T4SS_dom"/>
</dbReference>
<organism evidence="3 4">
    <name type="scientific">Thermincola ferriacetica</name>
    <dbReference type="NCBI Taxonomy" id="281456"/>
    <lineage>
        <taxon>Bacteria</taxon>
        <taxon>Bacillati</taxon>
        <taxon>Bacillota</taxon>
        <taxon>Clostridia</taxon>
        <taxon>Eubacteriales</taxon>
        <taxon>Thermincolaceae</taxon>
        <taxon>Thermincola</taxon>
    </lineage>
</organism>
<dbReference type="InterPro" id="IPR027417">
    <property type="entry name" value="P-loop_NTPase"/>
</dbReference>
<gene>
    <name evidence="3" type="ORF">Tfer_2286</name>
</gene>
<reference evidence="4" key="1">
    <citation type="submission" date="2015-07" db="EMBL/GenBank/DDBJ databases">
        <title>Complete Genome of Thermincola ferriacetica strain Z-0001T.</title>
        <authorList>
            <person name="Lusk B."/>
            <person name="Badalamenti J.P."/>
            <person name="Parameswaran P."/>
            <person name="Bond D.R."/>
            <person name="Torres C.I."/>
        </authorList>
    </citation>
    <scope>NUCLEOTIDE SEQUENCE [LARGE SCALE GENOMIC DNA]</scope>
    <source>
        <strain evidence="4">Z-0001</strain>
    </source>
</reference>
<evidence type="ECO:0000259" key="2">
    <source>
        <dbReference type="Pfam" id="PF00437"/>
    </source>
</evidence>
<dbReference type="InterPro" id="IPR050921">
    <property type="entry name" value="T4SS_GSP_E_ATPase"/>
</dbReference>
<dbReference type="Pfam" id="PF00437">
    <property type="entry name" value="T2SSE"/>
    <property type="match status" value="1"/>
</dbReference>
<protein>
    <submittedName>
        <fullName evidence="3">Type II secretion system protein E</fullName>
    </submittedName>
</protein>
<dbReference type="Gene3D" id="3.40.50.300">
    <property type="entry name" value="P-loop containing nucleotide triphosphate hydrolases"/>
    <property type="match status" value="1"/>
</dbReference>
<keyword evidence="4" id="KW-1185">Reference proteome</keyword>
<dbReference type="PANTHER" id="PTHR30486">
    <property type="entry name" value="TWITCHING MOTILITY PROTEIN PILT"/>
    <property type="match status" value="1"/>
</dbReference>
<feature type="domain" description="Bacterial type II secretion system protein E" evidence="2">
    <location>
        <begin position="97"/>
        <end position="381"/>
    </location>
</feature>
<dbReference type="Gene3D" id="3.30.450.380">
    <property type="match status" value="1"/>
</dbReference>
<dbReference type="SUPFAM" id="SSF52540">
    <property type="entry name" value="P-loop containing nucleoside triphosphate hydrolases"/>
    <property type="match status" value="1"/>
</dbReference>
<proteinExistence type="inferred from homology"/>
<dbReference type="GO" id="GO:0016887">
    <property type="term" value="F:ATP hydrolysis activity"/>
    <property type="evidence" value="ECO:0007669"/>
    <property type="project" value="InterPro"/>
</dbReference>